<dbReference type="Proteomes" id="UP001196413">
    <property type="component" value="Unassembled WGS sequence"/>
</dbReference>
<gene>
    <name evidence="1" type="ORF">KIN20_016415</name>
</gene>
<sequence length="73" mass="8610">MIETLKNEWQAKPCFYGAAAASPPAWVKPFARMVAFIHNHYRCSFALHVFLEVHFVEICVYHLDPLFCWRRVV</sequence>
<protein>
    <submittedName>
        <fullName evidence="1">Uncharacterized protein</fullName>
    </submittedName>
</protein>
<proteinExistence type="predicted"/>
<organism evidence="1 2">
    <name type="scientific">Parelaphostrongylus tenuis</name>
    <name type="common">Meningeal worm</name>
    <dbReference type="NCBI Taxonomy" id="148309"/>
    <lineage>
        <taxon>Eukaryota</taxon>
        <taxon>Metazoa</taxon>
        <taxon>Ecdysozoa</taxon>
        <taxon>Nematoda</taxon>
        <taxon>Chromadorea</taxon>
        <taxon>Rhabditida</taxon>
        <taxon>Rhabditina</taxon>
        <taxon>Rhabditomorpha</taxon>
        <taxon>Strongyloidea</taxon>
        <taxon>Metastrongylidae</taxon>
        <taxon>Parelaphostrongylus</taxon>
    </lineage>
</organism>
<comment type="caution">
    <text evidence="1">The sequence shown here is derived from an EMBL/GenBank/DDBJ whole genome shotgun (WGS) entry which is preliminary data.</text>
</comment>
<evidence type="ECO:0000313" key="2">
    <source>
        <dbReference type="Proteomes" id="UP001196413"/>
    </source>
</evidence>
<dbReference type="EMBL" id="JAHQIW010003295">
    <property type="protein sequence ID" value="KAJ1358105.1"/>
    <property type="molecule type" value="Genomic_DNA"/>
</dbReference>
<accession>A0AAD5QQP7</accession>
<evidence type="ECO:0000313" key="1">
    <source>
        <dbReference type="EMBL" id="KAJ1358105.1"/>
    </source>
</evidence>
<dbReference type="AlphaFoldDB" id="A0AAD5QQP7"/>
<name>A0AAD5QQP7_PARTN</name>
<reference evidence="1" key="1">
    <citation type="submission" date="2021-06" db="EMBL/GenBank/DDBJ databases">
        <title>Parelaphostrongylus tenuis whole genome reference sequence.</title>
        <authorList>
            <person name="Garwood T.J."/>
            <person name="Larsen P.A."/>
            <person name="Fountain-Jones N.M."/>
            <person name="Garbe J.R."/>
            <person name="Macchietto M.G."/>
            <person name="Kania S.A."/>
            <person name="Gerhold R.W."/>
            <person name="Richards J.E."/>
            <person name="Wolf T.M."/>
        </authorList>
    </citation>
    <scope>NUCLEOTIDE SEQUENCE</scope>
    <source>
        <strain evidence="1">MNPRO001-30</strain>
        <tissue evidence="1">Meninges</tissue>
    </source>
</reference>
<keyword evidence="2" id="KW-1185">Reference proteome</keyword>